<dbReference type="InterPro" id="IPR051257">
    <property type="entry name" value="Diverse_CBS-Domain"/>
</dbReference>
<gene>
    <name evidence="4" type="ORF">D5039_14165</name>
</gene>
<dbReference type="CDD" id="cd04623">
    <property type="entry name" value="CBS_pair_bac_euk"/>
    <property type="match status" value="1"/>
</dbReference>
<dbReference type="PROSITE" id="PS51371">
    <property type="entry name" value="CBS"/>
    <property type="match status" value="2"/>
</dbReference>
<dbReference type="Pfam" id="PF00571">
    <property type="entry name" value="CBS"/>
    <property type="match status" value="2"/>
</dbReference>
<dbReference type="Proteomes" id="UP001208935">
    <property type="component" value="Unassembled WGS sequence"/>
</dbReference>
<organism evidence="4 5">
    <name type="scientific">Verminephrobacter aporrectodeae subsp. tuberculatae</name>
    <dbReference type="NCBI Taxonomy" id="1110392"/>
    <lineage>
        <taxon>Bacteria</taxon>
        <taxon>Pseudomonadati</taxon>
        <taxon>Pseudomonadota</taxon>
        <taxon>Betaproteobacteria</taxon>
        <taxon>Burkholderiales</taxon>
        <taxon>Comamonadaceae</taxon>
        <taxon>Verminephrobacter</taxon>
    </lineage>
</organism>
<evidence type="ECO:0000256" key="1">
    <source>
        <dbReference type="ARBA" id="ARBA00023122"/>
    </source>
</evidence>
<evidence type="ECO:0000313" key="5">
    <source>
        <dbReference type="Proteomes" id="UP001208935"/>
    </source>
</evidence>
<name>A0ABT3KVA6_9BURK</name>
<reference evidence="5" key="1">
    <citation type="submission" date="2023-07" db="EMBL/GenBank/DDBJ databases">
        <title>Verminephrobacter genomes.</title>
        <authorList>
            <person name="Lund M.B."/>
        </authorList>
    </citation>
    <scope>NUCLEOTIDE SEQUENCE [LARGE SCALE GENOMIC DNA]</scope>
    <source>
        <strain evidence="5">AtM5-05</strain>
    </source>
</reference>
<dbReference type="InterPro" id="IPR046342">
    <property type="entry name" value="CBS_dom_sf"/>
</dbReference>
<feature type="domain" description="CBS" evidence="3">
    <location>
        <begin position="77"/>
        <end position="132"/>
    </location>
</feature>
<dbReference type="InterPro" id="IPR000644">
    <property type="entry name" value="CBS_dom"/>
</dbReference>
<dbReference type="EMBL" id="QZCW01000002">
    <property type="protein sequence ID" value="MCW5322253.1"/>
    <property type="molecule type" value="Genomic_DNA"/>
</dbReference>
<dbReference type="SUPFAM" id="SSF54631">
    <property type="entry name" value="CBS-domain pair"/>
    <property type="match status" value="1"/>
</dbReference>
<keyword evidence="1 2" id="KW-0129">CBS domain</keyword>
<keyword evidence="5" id="KW-1185">Reference proteome</keyword>
<comment type="caution">
    <text evidence="4">The sequence shown here is derived from an EMBL/GenBank/DDBJ whole genome shotgun (WGS) entry which is preliminary data.</text>
</comment>
<dbReference type="PANTHER" id="PTHR43080:SF2">
    <property type="entry name" value="CBS DOMAIN-CONTAINING PROTEIN"/>
    <property type="match status" value="1"/>
</dbReference>
<evidence type="ECO:0000313" key="4">
    <source>
        <dbReference type="EMBL" id="MCW5322253.1"/>
    </source>
</evidence>
<dbReference type="PANTHER" id="PTHR43080">
    <property type="entry name" value="CBS DOMAIN-CONTAINING PROTEIN CBSX3, MITOCHONDRIAL"/>
    <property type="match status" value="1"/>
</dbReference>
<proteinExistence type="predicted"/>
<evidence type="ECO:0000259" key="3">
    <source>
        <dbReference type="PROSITE" id="PS51371"/>
    </source>
</evidence>
<dbReference type="Gene3D" id="3.10.580.10">
    <property type="entry name" value="CBS-domain"/>
    <property type="match status" value="1"/>
</dbReference>
<feature type="domain" description="CBS" evidence="3">
    <location>
        <begin position="12"/>
        <end position="68"/>
    </location>
</feature>
<protein>
    <submittedName>
        <fullName evidence="4">CBS domain-containing protein</fullName>
    </submittedName>
</protein>
<evidence type="ECO:0000256" key="2">
    <source>
        <dbReference type="PROSITE-ProRule" id="PRU00703"/>
    </source>
</evidence>
<dbReference type="InterPro" id="IPR044725">
    <property type="entry name" value="CBSX3_CBS_dom"/>
</dbReference>
<dbReference type="SMART" id="SM00116">
    <property type="entry name" value="CBS"/>
    <property type="match status" value="2"/>
</dbReference>
<sequence length="147" mass="16002">MTLVAKILHSKPDPTVHTIAPTASVFDALKRMAEKGIGALLVTEHDAIVGILTERDYSRKIALMGRTSAATLVRDAMTTPVMFVRSSQTSEQCMQLMTANRVRHLPVVDDGKLVGMVSIGDLVKNIISEQKFIIEQLENYITGAPGP</sequence>
<dbReference type="RefSeq" id="WP_265282573.1">
    <property type="nucleotide sequence ID" value="NZ_QZCW01000002.1"/>
</dbReference>
<accession>A0ABT3KVA6</accession>